<protein>
    <submittedName>
        <fullName evidence="2">Uncharacterized protein</fullName>
    </submittedName>
</protein>
<dbReference type="AlphaFoldDB" id="A0AAD5WL05"/>
<organism evidence="2 3">
    <name type="scientific">Parelaphostrongylus tenuis</name>
    <name type="common">Meningeal worm</name>
    <dbReference type="NCBI Taxonomy" id="148309"/>
    <lineage>
        <taxon>Eukaryota</taxon>
        <taxon>Metazoa</taxon>
        <taxon>Ecdysozoa</taxon>
        <taxon>Nematoda</taxon>
        <taxon>Chromadorea</taxon>
        <taxon>Rhabditida</taxon>
        <taxon>Rhabditina</taxon>
        <taxon>Rhabditomorpha</taxon>
        <taxon>Strongyloidea</taxon>
        <taxon>Metastrongylidae</taxon>
        <taxon>Parelaphostrongylus</taxon>
    </lineage>
</organism>
<accession>A0AAD5WL05</accession>
<dbReference type="Proteomes" id="UP001196413">
    <property type="component" value="Unassembled WGS sequence"/>
</dbReference>
<evidence type="ECO:0000313" key="2">
    <source>
        <dbReference type="EMBL" id="KAJ1374362.1"/>
    </source>
</evidence>
<feature type="compositionally biased region" description="Polar residues" evidence="1">
    <location>
        <begin position="243"/>
        <end position="252"/>
    </location>
</feature>
<feature type="compositionally biased region" description="Basic and acidic residues" evidence="1">
    <location>
        <begin position="295"/>
        <end position="305"/>
    </location>
</feature>
<feature type="compositionally biased region" description="Polar residues" evidence="1">
    <location>
        <begin position="63"/>
        <end position="76"/>
    </location>
</feature>
<name>A0AAD5WL05_PARTN</name>
<feature type="region of interest" description="Disordered" evidence="1">
    <location>
        <begin position="55"/>
        <end position="76"/>
    </location>
</feature>
<evidence type="ECO:0000313" key="3">
    <source>
        <dbReference type="Proteomes" id="UP001196413"/>
    </source>
</evidence>
<reference evidence="2" key="1">
    <citation type="submission" date="2021-06" db="EMBL/GenBank/DDBJ databases">
        <title>Parelaphostrongylus tenuis whole genome reference sequence.</title>
        <authorList>
            <person name="Garwood T.J."/>
            <person name="Larsen P.A."/>
            <person name="Fountain-Jones N.M."/>
            <person name="Garbe J.R."/>
            <person name="Macchietto M.G."/>
            <person name="Kania S.A."/>
            <person name="Gerhold R.W."/>
            <person name="Richards J.E."/>
            <person name="Wolf T.M."/>
        </authorList>
    </citation>
    <scope>NUCLEOTIDE SEQUENCE</scope>
    <source>
        <strain evidence="2">MNPRO001-30</strain>
        <tissue evidence="2">Meninges</tissue>
    </source>
</reference>
<evidence type="ECO:0000256" key="1">
    <source>
        <dbReference type="SAM" id="MobiDB-lite"/>
    </source>
</evidence>
<keyword evidence="3" id="KW-1185">Reference proteome</keyword>
<feature type="region of interest" description="Disordered" evidence="1">
    <location>
        <begin position="227"/>
        <end position="305"/>
    </location>
</feature>
<dbReference type="EMBL" id="JAHQIW010007453">
    <property type="protein sequence ID" value="KAJ1374362.1"/>
    <property type="molecule type" value="Genomic_DNA"/>
</dbReference>
<comment type="caution">
    <text evidence="2">The sequence shown here is derived from an EMBL/GenBank/DDBJ whole genome shotgun (WGS) entry which is preliminary data.</text>
</comment>
<feature type="compositionally biased region" description="Polar residues" evidence="1">
    <location>
        <begin position="265"/>
        <end position="280"/>
    </location>
</feature>
<sequence>MPRKPLTLYWNENEKLPLALRLVENADLTSTLTEQPTLPIFSFRNDDMLTFLVSSAQKRDSPTENANSNIRTASKSGSSFKGLISLAPIVPTPSNATVVKNETEEKPTNEVMKKLHEALDRLKLRRAIGGHLMETQQSENSERLVPMPNAKKYAGIQKLRISEADKVMIRPTYQKYFYETQMDDDMYDDEYDDEYEQKEFVVEPLNAELLSDESDEEGSCEVTDLTTISKSGQQRKAVDGDRTSTVGNSTSDGTKRESVVGDKQTAGTGAASRSNYTGGRQRQIKERHKNAFKQRGADRKMRGMY</sequence>
<gene>
    <name evidence="2" type="ORF">KIN20_037033</name>
</gene>
<proteinExistence type="predicted"/>